<organism evidence="1 2">
    <name type="scientific">Asanoa iriomotensis</name>
    <dbReference type="NCBI Taxonomy" id="234613"/>
    <lineage>
        <taxon>Bacteria</taxon>
        <taxon>Bacillati</taxon>
        <taxon>Actinomycetota</taxon>
        <taxon>Actinomycetes</taxon>
        <taxon>Micromonosporales</taxon>
        <taxon>Micromonosporaceae</taxon>
        <taxon>Asanoa</taxon>
    </lineage>
</organism>
<evidence type="ECO:0008006" key="3">
    <source>
        <dbReference type="Google" id="ProtNLM"/>
    </source>
</evidence>
<evidence type="ECO:0000313" key="2">
    <source>
        <dbReference type="Proteomes" id="UP000624325"/>
    </source>
</evidence>
<keyword evidence="2" id="KW-1185">Reference proteome</keyword>
<proteinExistence type="predicted"/>
<gene>
    <name evidence="1" type="ORF">Air01nite_63250</name>
</gene>
<name>A0ABQ4CBS8_9ACTN</name>
<comment type="caution">
    <text evidence="1">The sequence shown here is derived from an EMBL/GenBank/DDBJ whole genome shotgun (WGS) entry which is preliminary data.</text>
</comment>
<evidence type="ECO:0000313" key="1">
    <source>
        <dbReference type="EMBL" id="GIF60230.1"/>
    </source>
</evidence>
<dbReference type="EMBL" id="BONC01000062">
    <property type="protein sequence ID" value="GIF60230.1"/>
    <property type="molecule type" value="Genomic_DNA"/>
</dbReference>
<accession>A0ABQ4CBS8</accession>
<reference evidence="1 2" key="1">
    <citation type="submission" date="2021-01" db="EMBL/GenBank/DDBJ databases">
        <title>Whole genome shotgun sequence of Asanoa iriomotensis NBRC 100142.</title>
        <authorList>
            <person name="Komaki H."/>
            <person name="Tamura T."/>
        </authorList>
    </citation>
    <scope>NUCLEOTIDE SEQUENCE [LARGE SCALE GENOMIC DNA]</scope>
    <source>
        <strain evidence="1 2">NBRC 100142</strain>
    </source>
</reference>
<sequence length="61" mass="6742">MWCAYCRLTEAEQRLIRVAQRVDAQHVTVSQHQAVIGAARLLTLAANDAEAQANYETRSAA</sequence>
<dbReference type="Proteomes" id="UP000624325">
    <property type="component" value="Unassembled WGS sequence"/>
</dbReference>
<protein>
    <recommendedName>
        <fullName evidence="3">ANTAR domain-containing protein</fullName>
    </recommendedName>
</protein>